<dbReference type="SMART" id="SM00093">
    <property type="entry name" value="SERPIN"/>
    <property type="match status" value="1"/>
</dbReference>
<evidence type="ECO:0000313" key="5">
    <source>
        <dbReference type="Proteomes" id="UP000053766"/>
    </source>
</evidence>
<dbReference type="PANTHER" id="PTHR11461">
    <property type="entry name" value="SERINE PROTEASE INHIBITOR, SERPIN"/>
    <property type="match status" value="1"/>
</dbReference>
<evidence type="ECO:0000256" key="2">
    <source>
        <dbReference type="RuleBase" id="RU000411"/>
    </source>
</evidence>
<dbReference type="OrthoDB" id="9518664at2759"/>
<keyword evidence="5" id="KW-1185">Reference proteome</keyword>
<dbReference type="InterPro" id="IPR000215">
    <property type="entry name" value="Serpin_fam"/>
</dbReference>
<dbReference type="GO" id="GO:0005615">
    <property type="term" value="C:extracellular space"/>
    <property type="evidence" value="ECO:0007669"/>
    <property type="project" value="InterPro"/>
</dbReference>
<dbReference type="Proteomes" id="UP000053766">
    <property type="component" value="Unassembled WGS sequence"/>
</dbReference>
<sequence>MFLTSETDFGLNMLRQTPLNESVVVSPISVLFTLAMLHAGAKGKTKAQINEVIGIGASDDSLMLYFCDLLTKVHNSTSGVQSQIANGFFLNKQYKIEKNFEETISTKLHTKIEVLNFTNSLNAAKIINAFVSEATGGKIHEMVNDDTVRDTFSLLINAVYFSGDWLERFYNSSNTKGLFYSEEKTNREVEFMNDHDVYKDYAENDEVEVLSLPYKDTTYAFNIILPKKRFGLESVRSKIDGEEIQKLLFELEPAHVSIRIPKIKIETDYKLKEALVNMGVSEIFSDSSNLSNIAKDPPLKVSQASHKAIIEVQEEGTTASAATLFKIIPKKAIVDEPKKFVVDHPFLFILTKNNNPLFIGQFV</sequence>
<reference evidence="4 5" key="1">
    <citation type="submission" date="2013-11" db="EMBL/GenBank/DDBJ databases">
        <title>Draft genome of the bovine lungworm Dictyocaulus viviparus.</title>
        <authorList>
            <person name="Mitreva M."/>
        </authorList>
    </citation>
    <scope>NUCLEOTIDE SEQUENCE [LARGE SCALE GENOMIC DNA]</scope>
    <source>
        <strain evidence="4 5">HannoverDv2000</strain>
    </source>
</reference>
<organism evidence="4 5">
    <name type="scientific">Dictyocaulus viviparus</name>
    <name type="common">Bovine lungworm</name>
    <dbReference type="NCBI Taxonomy" id="29172"/>
    <lineage>
        <taxon>Eukaryota</taxon>
        <taxon>Metazoa</taxon>
        <taxon>Ecdysozoa</taxon>
        <taxon>Nematoda</taxon>
        <taxon>Chromadorea</taxon>
        <taxon>Rhabditida</taxon>
        <taxon>Rhabditina</taxon>
        <taxon>Rhabditomorpha</taxon>
        <taxon>Strongyloidea</taxon>
        <taxon>Metastrongylidae</taxon>
        <taxon>Dictyocaulus</taxon>
    </lineage>
</organism>
<name>A0A0D8YGG3_DICVI</name>
<accession>A0A0D8YGG3</accession>
<gene>
    <name evidence="4" type="ORF">DICVIV_00207</name>
</gene>
<reference evidence="5" key="2">
    <citation type="journal article" date="2016" name="Sci. Rep.">
        <title>Dictyocaulus viviparus genome, variome and transcriptome elucidate lungworm biology and support future intervention.</title>
        <authorList>
            <person name="McNulty S.N."/>
            <person name="Strube C."/>
            <person name="Rosa B.A."/>
            <person name="Martin J.C."/>
            <person name="Tyagi R."/>
            <person name="Choi Y.J."/>
            <person name="Wang Q."/>
            <person name="Hallsworth Pepin K."/>
            <person name="Zhang X."/>
            <person name="Ozersky P."/>
            <person name="Wilson R.K."/>
            <person name="Sternberg P.W."/>
            <person name="Gasser R.B."/>
            <person name="Mitreva M."/>
        </authorList>
    </citation>
    <scope>NUCLEOTIDE SEQUENCE [LARGE SCALE GENOMIC DNA]</scope>
    <source>
        <strain evidence="5">HannoverDv2000</strain>
    </source>
</reference>
<evidence type="ECO:0000259" key="3">
    <source>
        <dbReference type="SMART" id="SM00093"/>
    </source>
</evidence>
<dbReference type="PROSITE" id="PS00284">
    <property type="entry name" value="SERPIN"/>
    <property type="match status" value="1"/>
</dbReference>
<dbReference type="PANTHER" id="PTHR11461:SF211">
    <property type="entry name" value="GH10112P-RELATED"/>
    <property type="match status" value="1"/>
</dbReference>
<dbReference type="Gene3D" id="3.30.497.10">
    <property type="entry name" value="Antithrombin, subunit I, domain 2"/>
    <property type="match status" value="1"/>
</dbReference>
<dbReference type="SUPFAM" id="SSF56574">
    <property type="entry name" value="Serpins"/>
    <property type="match status" value="1"/>
</dbReference>
<dbReference type="InterPro" id="IPR042178">
    <property type="entry name" value="Serpin_sf_1"/>
</dbReference>
<dbReference type="Pfam" id="PF00079">
    <property type="entry name" value="Serpin"/>
    <property type="match status" value="1"/>
</dbReference>
<evidence type="ECO:0000256" key="1">
    <source>
        <dbReference type="ARBA" id="ARBA00009500"/>
    </source>
</evidence>
<dbReference type="InterPro" id="IPR042185">
    <property type="entry name" value="Serpin_sf_2"/>
</dbReference>
<dbReference type="InterPro" id="IPR023796">
    <property type="entry name" value="Serpin_dom"/>
</dbReference>
<protein>
    <submittedName>
        <fullName evidence="4">Serine proteinase inhibitor</fullName>
    </submittedName>
</protein>
<dbReference type="EMBL" id="KN716150">
    <property type="protein sequence ID" value="KJH53776.1"/>
    <property type="molecule type" value="Genomic_DNA"/>
</dbReference>
<evidence type="ECO:0000313" key="4">
    <source>
        <dbReference type="EMBL" id="KJH53776.1"/>
    </source>
</evidence>
<comment type="similarity">
    <text evidence="1 2">Belongs to the serpin family.</text>
</comment>
<dbReference type="STRING" id="29172.A0A0D8YGG3"/>
<dbReference type="AlphaFoldDB" id="A0A0D8YGG3"/>
<dbReference type="InterPro" id="IPR023795">
    <property type="entry name" value="Serpin_CS"/>
</dbReference>
<feature type="domain" description="Serpin" evidence="3">
    <location>
        <begin position="11"/>
        <end position="363"/>
    </location>
</feature>
<proteinExistence type="inferred from homology"/>
<dbReference type="Gene3D" id="2.30.39.10">
    <property type="entry name" value="Alpha-1-antitrypsin, domain 1"/>
    <property type="match status" value="1"/>
</dbReference>
<dbReference type="GO" id="GO:0004867">
    <property type="term" value="F:serine-type endopeptidase inhibitor activity"/>
    <property type="evidence" value="ECO:0007669"/>
    <property type="project" value="InterPro"/>
</dbReference>
<dbReference type="InterPro" id="IPR036186">
    <property type="entry name" value="Serpin_sf"/>
</dbReference>